<feature type="DNA-binding region" description="OmpR/PhoB-type" evidence="2">
    <location>
        <begin position="7"/>
        <end position="105"/>
    </location>
</feature>
<gene>
    <name evidence="4" type="ORF">SAMN02745225_00405</name>
</gene>
<dbReference type="InterPro" id="IPR001867">
    <property type="entry name" value="OmpR/PhoB-type_DNA-bd"/>
</dbReference>
<dbReference type="GO" id="GO:0032993">
    <property type="term" value="C:protein-DNA complex"/>
    <property type="evidence" value="ECO:0007669"/>
    <property type="project" value="TreeGrafter"/>
</dbReference>
<dbReference type="STRING" id="1121881.SAMN02745225_00405"/>
<dbReference type="InterPro" id="IPR039420">
    <property type="entry name" value="WalR-like"/>
</dbReference>
<dbReference type="Pfam" id="PF00486">
    <property type="entry name" value="Trans_reg_C"/>
    <property type="match status" value="1"/>
</dbReference>
<dbReference type="OrthoDB" id="8927943at2"/>
<proteinExistence type="predicted"/>
<dbReference type="GO" id="GO:0000156">
    <property type="term" value="F:phosphorelay response regulator activity"/>
    <property type="evidence" value="ECO:0007669"/>
    <property type="project" value="TreeGrafter"/>
</dbReference>
<name>A0A1M4SW03_9ACTN</name>
<accession>A0A1M4SW03</accession>
<dbReference type="GO" id="GO:0000976">
    <property type="term" value="F:transcription cis-regulatory region binding"/>
    <property type="evidence" value="ECO:0007669"/>
    <property type="project" value="TreeGrafter"/>
</dbReference>
<organism evidence="4 5">
    <name type="scientific">Ferrithrix thermotolerans DSM 19514</name>
    <dbReference type="NCBI Taxonomy" id="1121881"/>
    <lineage>
        <taxon>Bacteria</taxon>
        <taxon>Bacillati</taxon>
        <taxon>Actinomycetota</taxon>
        <taxon>Acidimicrobiia</taxon>
        <taxon>Acidimicrobiales</taxon>
        <taxon>Acidimicrobiaceae</taxon>
        <taxon>Ferrithrix</taxon>
    </lineage>
</organism>
<dbReference type="GO" id="GO:0005829">
    <property type="term" value="C:cytosol"/>
    <property type="evidence" value="ECO:0007669"/>
    <property type="project" value="TreeGrafter"/>
</dbReference>
<dbReference type="PROSITE" id="PS51755">
    <property type="entry name" value="OMPR_PHOB"/>
    <property type="match status" value="1"/>
</dbReference>
<feature type="domain" description="OmpR/PhoB-type" evidence="3">
    <location>
        <begin position="7"/>
        <end position="105"/>
    </location>
</feature>
<evidence type="ECO:0000313" key="4">
    <source>
        <dbReference type="EMBL" id="SHE36217.1"/>
    </source>
</evidence>
<dbReference type="CDD" id="cd00383">
    <property type="entry name" value="trans_reg_C"/>
    <property type="match status" value="1"/>
</dbReference>
<dbReference type="SUPFAM" id="SSF46894">
    <property type="entry name" value="C-terminal effector domain of the bipartite response regulators"/>
    <property type="match status" value="1"/>
</dbReference>
<dbReference type="AlphaFoldDB" id="A0A1M4SW03"/>
<protein>
    <submittedName>
        <fullName evidence="4">Transcriptional regulatory protein, C terminal</fullName>
    </submittedName>
</protein>
<dbReference type="SMART" id="SM00862">
    <property type="entry name" value="Trans_reg_C"/>
    <property type="match status" value="1"/>
</dbReference>
<dbReference type="InterPro" id="IPR036388">
    <property type="entry name" value="WH-like_DNA-bd_sf"/>
</dbReference>
<evidence type="ECO:0000259" key="3">
    <source>
        <dbReference type="PROSITE" id="PS51755"/>
    </source>
</evidence>
<dbReference type="GO" id="GO:0006355">
    <property type="term" value="P:regulation of DNA-templated transcription"/>
    <property type="evidence" value="ECO:0007669"/>
    <property type="project" value="InterPro"/>
</dbReference>
<reference evidence="5" key="1">
    <citation type="submission" date="2016-11" db="EMBL/GenBank/DDBJ databases">
        <authorList>
            <person name="Varghese N."/>
            <person name="Submissions S."/>
        </authorList>
    </citation>
    <scope>NUCLEOTIDE SEQUENCE [LARGE SCALE GENOMIC DNA]</scope>
    <source>
        <strain evidence="5">DSM 19514</strain>
    </source>
</reference>
<dbReference type="InterPro" id="IPR016032">
    <property type="entry name" value="Sig_transdc_resp-reg_C-effctor"/>
</dbReference>
<evidence type="ECO:0000256" key="1">
    <source>
        <dbReference type="ARBA" id="ARBA00023125"/>
    </source>
</evidence>
<evidence type="ECO:0000256" key="2">
    <source>
        <dbReference type="PROSITE-ProRule" id="PRU01091"/>
    </source>
</evidence>
<dbReference type="Proteomes" id="UP000184295">
    <property type="component" value="Unassembled WGS sequence"/>
</dbReference>
<dbReference type="PANTHER" id="PTHR48111:SF50">
    <property type="entry name" value="KDP OPERON TRANSCRIPTIONAL REGULATORY PROTEIN KDPE"/>
    <property type="match status" value="1"/>
</dbReference>
<dbReference type="EMBL" id="FQUL01000003">
    <property type="protein sequence ID" value="SHE36217.1"/>
    <property type="molecule type" value="Genomic_DNA"/>
</dbReference>
<keyword evidence="1 2" id="KW-0238">DNA-binding</keyword>
<evidence type="ECO:0000313" key="5">
    <source>
        <dbReference type="Proteomes" id="UP000184295"/>
    </source>
</evidence>
<dbReference type="PANTHER" id="PTHR48111">
    <property type="entry name" value="REGULATOR OF RPOS"/>
    <property type="match status" value="1"/>
</dbReference>
<keyword evidence="5" id="KW-1185">Reference proteome</keyword>
<dbReference type="Gene3D" id="1.10.10.10">
    <property type="entry name" value="Winged helix-like DNA-binding domain superfamily/Winged helix DNA-binding domain"/>
    <property type="match status" value="1"/>
</dbReference>
<sequence>MRTEHKSTQILLGLHVILDTVRHEVFVDDNPIEVTAKEYDLLCLLASHTGKIFTHEDLLKEVWGAEYFSETNYLRVYINRLRRKLGPYGEDLIRTKPGMAYRIEL</sequence>